<dbReference type="GeneID" id="106053182"/>
<dbReference type="GO" id="GO:0005525">
    <property type="term" value="F:GTP binding"/>
    <property type="evidence" value="ECO:0007669"/>
    <property type="project" value="UniProtKB-KW"/>
</dbReference>
<dbReference type="PROSITE" id="PS51720">
    <property type="entry name" value="G_AIG1"/>
    <property type="match status" value="1"/>
</dbReference>
<dbReference type="InterPro" id="IPR045058">
    <property type="entry name" value="GIMA/IAN/Toc"/>
</dbReference>
<dbReference type="PANTHER" id="PTHR10903:SF184">
    <property type="entry name" value="GTP-BINDING PROTEIN A"/>
    <property type="match status" value="1"/>
</dbReference>
<keyword evidence="4" id="KW-0175">Coiled coil</keyword>
<gene>
    <name evidence="7" type="primary">LOC106053182</name>
</gene>
<protein>
    <submittedName>
        <fullName evidence="7">GTPase IMAP family member 8-like</fullName>
    </submittedName>
</protein>
<evidence type="ECO:0000313" key="6">
    <source>
        <dbReference type="Proteomes" id="UP001165740"/>
    </source>
</evidence>
<reference evidence="7" key="1">
    <citation type="submission" date="2025-08" db="UniProtKB">
        <authorList>
            <consortium name="RefSeq"/>
        </authorList>
    </citation>
    <scope>IDENTIFICATION</scope>
</reference>
<dbReference type="Proteomes" id="UP001165740">
    <property type="component" value="Chromosome 16"/>
</dbReference>
<keyword evidence="3" id="KW-0342">GTP-binding</keyword>
<proteinExistence type="inferred from homology"/>
<accession>A0A9W2Z3L4</accession>
<sequence>MKPVKELVDVATKLETLEDLVQNLQDIIVDITNVIKKCSAWVDEAENTTYQDIKQMLVSKMYHYIQHLFQIACERNNTLSESAITEEQMKTISQMETVNSDMKGSFDYKRLDEKLKEITASVESQSEMIDILQERNELLANEKLQEVTVCVKKQSDITTILEEKQTSLEKATKKLSKQNQVREQICEEHYKEIMEELSVASRFMSNLKDENIKLSTELAEHNKKIEDVSDKVCKGIVSEFAKDKHYLDELRKQIQKLTDDSAKLKRQLDNAKESIVRLKEENGFFPKGILEIFIRSYIDVRKKNINVLLLGRSGFGKSALGNSILQRECFKVGCSTKQIHTEVQCEMREFNGRGIGVFELPDIRYESGKKQSEASFQVTKDKIAEQCLHGFPVVLLLLRFRCRITHEYFFLIDNFKATFGQNSLKDSGILVMTCGDSWKLEFEEKSFQDWIQHQSYFKEILTECNGRALLFDNRTHVKGEQTEQLQNLMDMVDKLILDHTFKFKTLNF</sequence>
<evidence type="ECO:0000313" key="7">
    <source>
        <dbReference type="RefSeq" id="XP_055869585.1"/>
    </source>
</evidence>
<feature type="domain" description="AIG1-type G" evidence="5">
    <location>
        <begin position="302"/>
        <end position="508"/>
    </location>
</feature>
<evidence type="ECO:0000259" key="5">
    <source>
        <dbReference type="PROSITE" id="PS51720"/>
    </source>
</evidence>
<dbReference type="SUPFAM" id="SSF52540">
    <property type="entry name" value="P-loop containing nucleoside triphosphate hydrolases"/>
    <property type="match status" value="1"/>
</dbReference>
<dbReference type="PANTHER" id="PTHR10903">
    <property type="entry name" value="GTPASE, IMAP FAMILY MEMBER-RELATED"/>
    <property type="match status" value="1"/>
</dbReference>
<evidence type="ECO:0000256" key="3">
    <source>
        <dbReference type="ARBA" id="ARBA00023134"/>
    </source>
</evidence>
<keyword evidence="6" id="KW-1185">Reference proteome</keyword>
<name>A0A9W2Z3L4_BIOGL</name>
<dbReference type="OrthoDB" id="6120595at2759"/>
<dbReference type="InterPro" id="IPR006703">
    <property type="entry name" value="G_AIG1"/>
</dbReference>
<evidence type="ECO:0000256" key="1">
    <source>
        <dbReference type="ARBA" id="ARBA00008535"/>
    </source>
</evidence>
<evidence type="ECO:0000256" key="4">
    <source>
        <dbReference type="SAM" id="Coils"/>
    </source>
</evidence>
<evidence type="ECO:0000256" key="2">
    <source>
        <dbReference type="ARBA" id="ARBA00022741"/>
    </source>
</evidence>
<dbReference type="Pfam" id="PF04548">
    <property type="entry name" value="AIG1"/>
    <property type="match status" value="1"/>
</dbReference>
<feature type="coiled-coil region" evidence="4">
    <location>
        <begin position="7"/>
        <end position="34"/>
    </location>
</feature>
<feature type="coiled-coil region" evidence="4">
    <location>
        <begin position="108"/>
        <end position="281"/>
    </location>
</feature>
<keyword evidence="2" id="KW-0547">Nucleotide-binding</keyword>
<dbReference type="AlphaFoldDB" id="A0A9W2Z3L4"/>
<organism evidence="6 7">
    <name type="scientific">Biomphalaria glabrata</name>
    <name type="common">Bloodfluke planorb</name>
    <name type="synonym">Freshwater snail</name>
    <dbReference type="NCBI Taxonomy" id="6526"/>
    <lineage>
        <taxon>Eukaryota</taxon>
        <taxon>Metazoa</taxon>
        <taxon>Spiralia</taxon>
        <taxon>Lophotrochozoa</taxon>
        <taxon>Mollusca</taxon>
        <taxon>Gastropoda</taxon>
        <taxon>Heterobranchia</taxon>
        <taxon>Euthyneura</taxon>
        <taxon>Panpulmonata</taxon>
        <taxon>Hygrophila</taxon>
        <taxon>Lymnaeoidea</taxon>
        <taxon>Planorbidae</taxon>
        <taxon>Biomphalaria</taxon>
    </lineage>
</organism>
<dbReference type="Gene3D" id="3.40.50.300">
    <property type="entry name" value="P-loop containing nucleotide triphosphate hydrolases"/>
    <property type="match status" value="1"/>
</dbReference>
<dbReference type="InterPro" id="IPR027417">
    <property type="entry name" value="P-loop_NTPase"/>
</dbReference>
<comment type="similarity">
    <text evidence="1">Belongs to the TRAFAC class TrmE-Era-EngA-EngB-Septin-like GTPase superfamily. AIG1/Toc34/Toc159-like paraseptin GTPase family. IAN subfamily.</text>
</comment>
<dbReference type="RefSeq" id="XP_055869585.1">
    <property type="nucleotide sequence ID" value="XM_056013610.1"/>
</dbReference>